<dbReference type="GO" id="GO:0005634">
    <property type="term" value="C:nucleus"/>
    <property type="evidence" value="ECO:0007669"/>
    <property type="project" value="TreeGrafter"/>
</dbReference>
<reference evidence="3 4" key="1">
    <citation type="submission" date="2023-03" db="EMBL/GenBank/DDBJ databases">
        <title>Genome insight into feeding habits of ladybird beetles.</title>
        <authorList>
            <person name="Li H.-S."/>
            <person name="Huang Y.-H."/>
            <person name="Pang H."/>
        </authorList>
    </citation>
    <scope>NUCLEOTIDE SEQUENCE [LARGE SCALE GENOMIC DNA]</scope>
    <source>
        <strain evidence="3">SYSU_2023b</strain>
        <tissue evidence="3">Whole body</tissue>
    </source>
</reference>
<dbReference type="InterPro" id="IPR006577">
    <property type="entry name" value="UAS"/>
</dbReference>
<evidence type="ECO:0000256" key="1">
    <source>
        <dbReference type="SAM" id="MobiDB-lite"/>
    </source>
</evidence>
<dbReference type="Pfam" id="PF00789">
    <property type="entry name" value="UBX"/>
    <property type="match status" value="1"/>
</dbReference>
<dbReference type="GO" id="GO:0043130">
    <property type="term" value="F:ubiquitin binding"/>
    <property type="evidence" value="ECO:0007669"/>
    <property type="project" value="TreeGrafter"/>
</dbReference>
<dbReference type="GO" id="GO:0036503">
    <property type="term" value="P:ERAD pathway"/>
    <property type="evidence" value="ECO:0007669"/>
    <property type="project" value="TreeGrafter"/>
</dbReference>
<dbReference type="InterPro" id="IPR033043">
    <property type="entry name" value="FAF1-like_UBX"/>
</dbReference>
<feature type="domain" description="UBX" evidence="2">
    <location>
        <begin position="585"/>
        <end position="662"/>
    </location>
</feature>
<feature type="compositionally biased region" description="Low complexity" evidence="1">
    <location>
        <begin position="71"/>
        <end position="85"/>
    </location>
</feature>
<keyword evidence="4" id="KW-1185">Reference proteome</keyword>
<evidence type="ECO:0000259" key="2">
    <source>
        <dbReference type="PROSITE" id="PS50033"/>
    </source>
</evidence>
<dbReference type="EMBL" id="JARQZJ010000092">
    <property type="protein sequence ID" value="KAK9883992.1"/>
    <property type="molecule type" value="Genomic_DNA"/>
</dbReference>
<dbReference type="SMART" id="SM00594">
    <property type="entry name" value="UAS"/>
    <property type="match status" value="1"/>
</dbReference>
<dbReference type="PROSITE" id="PS50033">
    <property type="entry name" value="UBX"/>
    <property type="match status" value="1"/>
</dbReference>
<name>A0AAW1UKE3_9CUCU</name>
<dbReference type="Gene3D" id="3.10.20.90">
    <property type="entry name" value="Phosphatidylinositol 3-kinase Catalytic Subunit, Chain A, domain 1"/>
    <property type="match status" value="3"/>
</dbReference>
<dbReference type="PANTHER" id="PTHR23322:SF96">
    <property type="entry name" value="FAS-ASSOCIATED FACTOR 1"/>
    <property type="match status" value="1"/>
</dbReference>
<feature type="region of interest" description="Disordered" evidence="1">
    <location>
        <begin position="528"/>
        <end position="547"/>
    </location>
</feature>
<organism evidence="3 4">
    <name type="scientific">Henosepilachna vigintioctopunctata</name>
    <dbReference type="NCBI Taxonomy" id="420089"/>
    <lineage>
        <taxon>Eukaryota</taxon>
        <taxon>Metazoa</taxon>
        <taxon>Ecdysozoa</taxon>
        <taxon>Arthropoda</taxon>
        <taxon>Hexapoda</taxon>
        <taxon>Insecta</taxon>
        <taxon>Pterygota</taxon>
        <taxon>Neoptera</taxon>
        <taxon>Endopterygota</taxon>
        <taxon>Coleoptera</taxon>
        <taxon>Polyphaga</taxon>
        <taxon>Cucujiformia</taxon>
        <taxon>Coccinelloidea</taxon>
        <taxon>Coccinellidae</taxon>
        <taxon>Epilachninae</taxon>
        <taxon>Epilachnini</taxon>
        <taxon>Henosepilachna</taxon>
    </lineage>
</organism>
<gene>
    <name evidence="3" type="ORF">WA026_004927</name>
</gene>
<dbReference type="InterPro" id="IPR029071">
    <property type="entry name" value="Ubiquitin-like_domsf"/>
</dbReference>
<dbReference type="Gene3D" id="1.10.8.10">
    <property type="entry name" value="DNA helicase RuvA subunit, C-terminal domain"/>
    <property type="match status" value="1"/>
</dbReference>
<evidence type="ECO:0000313" key="4">
    <source>
        <dbReference type="Proteomes" id="UP001431783"/>
    </source>
</evidence>
<dbReference type="SUPFAM" id="SSF54236">
    <property type="entry name" value="Ubiquitin-like"/>
    <property type="match status" value="2"/>
</dbReference>
<protein>
    <recommendedName>
        <fullName evidence="2">UBX domain-containing protein</fullName>
    </recommendedName>
</protein>
<dbReference type="CDD" id="cd01771">
    <property type="entry name" value="UBX_UBXN3A"/>
    <property type="match status" value="1"/>
</dbReference>
<dbReference type="AlphaFoldDB" id="A0AAW1UKE3"/>
<dbReference type="InterPro" id="IPR049483">
    <property type="entry name" value="FAF1_2-like_UAS"/>
</dbReference>
<dbReference type="CDD" id="cd14413">
    <property type="entry name" value="UBA_FAF1"/>
    <property type="match status" value="1"/>
</dbReference>
<accession>A0AAW1UKE3</accession>
<feature type="region of interest" description="Disordered" evidence="1">
    <location>
        <begin position="44"/>
        <end position="91"/>
    </location>
</feature>
<dbReference type="InterPro" id="IPR001012">
    <property type="entry name" value="UBX_dom"/>
</dbReference>
<dbReference type="GO" id="GO:0005783">
    <property type="term" value="C:endoplasmic reticulum"/>
    <property type="evidence" value="ECO:0007669"/>
    <property type="project" value="TreeGrafter"/>
</dbReference>
<dbReference type="SUPFAM" id="SSF52833">
    <property type="entry name" value="Thioredoxin-like"/>
    <property type="match status" value="1"/>
</dbReference>
<dbReference type="Proteomes" id="UP001431783">
    <property type="component" value="Unassembled WGS sequence"/>
</dbReference>
<sequence length="665" mass="75704">MSENRDEILANFQACTGIEDVSLAIIHLEESNWDLMAAVGKAMPSSDDSFNATRNSSPDLMIVDDNEPRESSSNSINESNESNNSTCPTVRTLVSENQFKPSTSKEKPIPGLLKFNVTYKDRMASFTFEQSSDINDLKLAIEHKFGFSPCRQILSGWPNGIPRPYEPFSAYSLDEETNLDLYIDDSSKGFDAAEGDDVADHLCGTYNLKIKCNDDTFNLKFRGTTQILEVKTGIYALTNIEVRNQIWNGWPSNPDDQTMLALTGINFPDHEFSVTSKKLQISNIPKENEKNISNSIIQLDSDEDEYEDASESFTADDDYFSGEITRKRADPLIPDNVEDEVIGCITFTERFTARYGPVHPAFFQGSLEEALQEACNKPAKERKILAIYLHHDSSVLSNVFCAQLLAFESVMQTFERSFILWGWDLTFDSNSRKLQQSFTSNLGATAATSLKTMPLDRLPAIFLIMRIRSTTEIFNVIHGNVGVNELLSGLIEAVEVFNGHQKIESKEEEERAERELVKWEQDQAYRESLEADRAKEEAKRSKEEAEEQVKRKQLNEIAEEMRRKEEYRLEVEKGLPTEPPVGEGDKENVTQFRFRLPMGKQLERKFFTSTPLKVVLDFLIVEGYPSEEYKVISSWPRRDLTSLDPSKTLQELQLYPQETVILEER</sequence>
<evidence type="ECO:0000313" key="3">
    <source>
        <dbReference type="EMBL" id="KAK9883992.1"/>
    </source>
</evidence>
<dbReference type="PANTHER" id="PTHR23322">
    <property type="entry name" value="FAS-ASSOCIATED PROTEIN"/>
    <property type="match status" value="1"/>
</dbReference>
<dbReference type="InterPro" id="IPR050730">
    <property type="entry name" value="UBX_domain-protein"/>
</dbReference>
<dbReference type="InterPro" id="IPR036249">
    <property type="entry name" value="Thioredoxin-like_sf"/>
</dbReference>
<proteinExistence type="predicted"/>
<dbReference type="Gene3D" id="3.40.30.10">
    <property type="entry name" value="Glutaredoxin"/>
    <property type="match status" value="1"/>
</dbReference>
<dbReference type="SMART" id="SM00166">
    <property type="entry name" value="UBX"/>
    <property type="match status" value="1"/>
</dbReference>
<comment type="caution">
    <text evidence="3">The sequence shown here is derived from an EMBL/GenBank/DDBJ whole genome shotgun (WGS) entry which is preliminary data.</text>
</comment>
<dbReference type="Pfam" id="PF14555">
    <property type="entry name" value="UBA_4"/>
    <property type="match status" value="1"/>
</dbReference>
<feature type="compositionally biased region" description="Polar residues" evidence="1">
    <location>
        <begin position="46"/>
        <end position="58"/>
    </location>
</feature>
<dbReference type="InterPro" id="IPR044541">
    <property type="entry name" value="FAF1_UBA"/>
</dbReference>
<dbReference type="Pfam" id="PF21021">
    <property type="entry name" value="FAF1"/>
    <property type="match status" value="1"/>
</dbReference>